<dbReference type="EMBL" id="KK852714">
    <property type="protein sequence ID" value="KDR17884.1"/>
    <property type="molecule type" value="Genomic_DNA"/>
</dbReference>
<keyword evidence="2" id="KW-0539">Nucleus</keyword>
<dbReference type="GO" id="GO:0003677">
    <property type="term" value="F:DNA binding"/>
    <property type="evidence" value="ECO:0007669"/>
    <property type="project" value="UniProtKB-KW"/>
</dbReference>
<dbReference type="Pfam" id="PF00046">
    <property type="entry name" value="Homeodomain"/>
    <property type="match status" value="1"/>
</dbReference>
<accession>A0A067R3Z3</accession>
<name>A0A067R3Z3_ZOONE</name>
<reference evidence="4 5" key="1">
    <citation type="journal article" date="2014" name="Nat. Commun.">
        <title>Molecular traces of alternative social organization in a termite genome.</title>
        <authorList>
            <person name="Terrapon N."/>
            <person name="Li C."/>
            <person name="Robertson H.M."/>
            <person name="Ji L."/>
            <person name="Meng X."/>
            <person name="Booth W."/>
            <person name="Chen Z."/>
            <person name="Childers C.P."/>
            <person name="Glastad K.M."/>
            <person name="Gokhale K."/>
            <person name="Gowin J."/>
            <person name="Gronenberg W."/>
            <person name="Hermansen R.A."/>
            <person name="Hu H."/>
            <person name="Hunt B.G."/>
            <person name="Huylmans A.K."/>
            <person name="Khalil S.M."/>
            <person name="Mitchell R.D."/>
            <person name="Munoz-Torres M.C."/>
            <person name="Mustard J.A."/>
            <person name="Pan H."/>
            <person name="Reese J.T."/>
            <person name="Scharf M.E."/>
            <person name="Sun F."/>
            <person name="Vogel H."/>
            <person name="Xiao J."/>
            <person name="Yang W."/>
            <person name="Yang Z."/>
            <person name="Yang Z."/>
            <person name="Zhou J."/>
            <person name="Zhu J."/>
            <person name="Brent C.S."/>
            <person name="Elsik C.G."/>
            <person name="Goodisman M.A."/>
            <person name="Liberles D.A."/>
            <person name="Roe R.M."/>
            <person name="Vargo E.L."/>
            <person name="Vilcinskas A."/>
            <person name="Wang J."/>
            <person name="Bornberg-Bauer E."/>
            <person name="Korb J."/>
            <person name="Zhang G."/>
            <person name="Liebig J."/>
        </authorList>
    </citation>
    <scope>NUCLEOTIDE SEQUENCE [LARGE SCALE GENOMIC DNA]</scope>
    <source>
        <tissue evidence="4">Whole organism</tissue>
    </source>
</reference>
<dbReference type="AlphaFoldDB" id="A0A067R3Z3"/>
<organism evidence="4 5">
    <name type="scientific">Zootermopsis nevadensis</name>
    <name type="common">Dampwood termite</name>
    <dbReference type="NCBI Taxonomy" id="136037"/>
    <lineage>
        <taxon>Eukaryota</taxon>
        <taxon>Metazoa</taxon>
        <taxon>Ecdysozoa</taxon>
        <taxon>Arthropoda</taxon>
        <taxon>Hexapoda</taxon>
        <taxon>Insecta</taxon>
        <taxon>Pterygota</taxon>
        <taxon>Neoptera</taxon>
        <taxon>Polyneoptera</taxon>
        <taxon>Dictyoptera</taxon>
        <taxon>Blattodea</taxon>
        <taxon>Blattoidea</taxon>
        <taxon>Termitoidae</taxon>
        <taxon>Termopsidae</taxon>
        <taxon>Zootermopsis</taxon>
    </lineage>
</organism>
<evidence type="ECO:0000259" key="3">
    <source>
        <dbReference type="Pfam" id="PF00046"/>
    </source>
</evidence>
<dbReference type="SUPFAM" id="SSF46689">
    <property type="entry name" value="Homeodomain-like"/>
    <property type="match status" value="1"/>
</dbReference>
<dbReference type="GO" id="GO:0005634">
    <property type="term" value="C:nucleus"/>
    <property type="evidence" value="ECO:0007669"/>
    <property type="project" value="UniProtKB-SubCell"/>
</dbReference>
<gene>
    <name evidence="4" type="ORF">L798_08191</name>
</gene>
<evidence type="ECO:0000313" key="5">
    <source>
        <dbReference type="Proteomes" id="UP000027135"/>
    </source>
</evidence>
<evidence type="ECO:0000256" key="2">
    <source>
        <dbReference type="RuleBase" id="RU000682"/>
    </source>
</evidence>
<comment type="subcellular location">
    <subcellularLocation>
        <location evidence="1 2">Nucleus</location>
    </subcellularLocation>
</comment>
<dbReference type="eggNOG" id="KOG0490">
    <property type="taxonomic scope" value="Eukaryota"/>
</dbReference>
<evidence type="ECO:0000256" key="1">
    <source>
        <dbReference type="ARBA" id="ARBA00004123"/>
    </source>
</evidence>
<keyword evidence="5" id="KW-1185">Reference proteome</keyword>
<dbReference type="InterPro" id="IPR001356">
    <property type="entry name" value="HD"/>
</dbReference>
<dbReference type="STRING" id="136037.A0A067R3Z3"/>
<dbReference type="InParanoid" id="A0A067R3Z3"/>
<sequence length="68" mass="7483">MLKSVSPQLSPNSNSEVLVVRLSVEQEQLLEAQFGRVKNPHTTDLVLLAAETGLQETDVQVGSYDYPI</sequence>
<evidence type="ECO:0000313" key="4">
    <source>
        <dbReference type="EMBL" id="KDR17884.1"/>
    </source>
</evidence>
<dbReference type="InterPro" id="IPR009057">
    <property type="entry name" value="Homeodomain-like_sf"/>
</dbReference>
<feature type="domain" description="Homeobox" evidence="3">
    <location>
        <begin position="21"/>
        <end position="61"/>
    </location>
</feature>
<keyword evidence="2" id="KW-0371">Homeobox</keyword>
<keyword evidence="2" id="KW-0238">DNA-binding</keyword>
<protein>
    <recommendedName>
        <fullName evidence="3">Homeobox domain-containing protein</fullName>
    </recommendedName>
</protein>
<dbReference type="CDD" id="cd00086">
    <property type="entry name" value="homeodomain"/>
    <property type="match status" value="1"/>
</dbReference>
<proteinExistence type="predicted"/>
<dbReference type="Gene3D" id="1.10.10.60">
    <property type="entry name" value="Homeodomain-like"/>
    <property type="match status" value="1"/>
</dbReference>
<dbReference type="Proteomes" id="UP000027135">
    <property type="component" value="Unassembled WGS sequence"/>
</dbReference>